<dbReference type="PROSITE" id="PS50222">
    <property type="entry name" value="EF_HAND_2"/>
    <property type="match status" value="2"/>
</dbReference>
<name>D8RNL6_SELML</name>
<dbReference type="Gramene" id="EFJ26103">
    <property type="protein sequence ID" value="EFJ26103"/>
    <property type="gene ID" value="SELMODRAFT_270984"/>
</dbReference>
<dbReference type="SMART" id="SM00054">
    <property type="entry name" value="EFh"/>
    <property type="match status" value="3"/>
</dbReference>
<dbReference type="FunFam" id="1.10.238.10:FF:000001">
    <property type="entry name" value="Calmodulin 1"/>
    <property type="match status" value="1"/>
</dbReference>
<keyword evidence="1" id="KW-0677">Repeat</keyword>
<dbReference type="PANTHER" id="PTHR23048:SF0">
    <property type="entry name" value="CALMODULIN LIKE 3"/>
    <property type="match status" value="1"/>
</dbReference>
<evidence type="ECO:0000313" key="6">
    <source>
        <dbReference type="Proteomes" id="UP000001514"/>
    </source>
</evidence>
<dbReference type="Proteomes" id="UP000001514">
    <property type="component" value="Unassembled WGS sequence"/>
</dbReference>
<dbReference type="InterPro" id="IPR050230">
    <property type="entry name" value="CALM/Myosin/TropC-like"/>
</dbReference>
<evidence type="ECO:0000256" key="3">
    <source>
        <dbReference type="SAM" id="MobiDB-lite"/>
    </source>
</evidence>
<dbReference type="Gene3D" id="1.10.238.10">
    <property type="entry name" value="EF-hand"/>
    <property type="match status" value="2"/>
</dbReference>
<accession>D8RNL6</accession>
<feature type="region of interest" description="Disordered" evidence="3">
    <location>
        <begin position="1"/>
        <end position="27"/>
    </location>
</feature>
<dbReference type="AlphaFoldDB" id="D8RNL6"/>
<feature type="compositionally biased region" description="Pro residues" evidence="3">
    <location>
        <begin position="11"/>
        <end position="24"/>
    </location>
</feature>
<evidence type="ECO:0000256" key="2">
    <source>
        <dbReference type="ARBA" id="ARBA00022837"/>
    </source>
</evidence>
<dbReference type="KEGG" id="smo:SELMODRAFT_270984"/>
<evidence type="ECO:0000256" key="1">
    <source>
        <dbReference type="ARBA" id="ARBA00022737"/>
    </source>
</evidence>
<evidence type="ECO:0000259" key="4">
    <source>
        <dbReference type="PROSITE" id="PS50222"/>
    </source>
</evidence>
<dbReference type="CDD" id="cd00051">
    <property type="entry name" value="EFh"/>
    <property type="match status" value="1"/>
</dbReference>
<feature type="domain" description="EF-hand" evidence="4">
    <location>
        <begin position="112"/>
        <end position="147"/>
    </location>
</feature>
<feature type="compositionally biased region" description="Low complexity" evidence="3">
    <location>
        <begin position="1"/>
        <end position="10"/>
    </location>
</feature>
<dbReference type="InParanoid" id="D8RNL6"/>
<dbReference type="GO" id="GO:0005509">
    <property type="term" value="F:calcium ion binding"/>
    <property type="evidence" value="ECO:0000318"/>
    <property type="project" value="GO_Central"/>
</dbReference>
<keyword evidence="2" id="KW-0106">Calcium</keyword>
<dbReference type="STRING" id="88036.D8RNL6"/>
<dbReference type="GO" id="GO:0030234">
    <property type="term" value="F:enzyme regulator activity"/>
    <property type="evidence" value="ECO:0000318"/>
    <property type="project" value="GO_Central"/>
</dbReference>
<dbReference type="PROSITE" id="PS00018">
    <property type="entry name" value="EF_HAND_1"/>
    <property type="match status" value="1"/>
</dbReference>
<dbReference type="InterPro" id="IPR002048">
    <property type="entry name" value="EF_hand_dom"/>
</dbReference>
<feature type="domain" description="EF-hand" evidence="4">
    <location>
        <begin position="37"/>
        <end position="72"/>
    </location>
</feature>
<evidence type="ECO:0000313" key="5">
    <source>
        <dbReference type="EMBL" id="EFJ26103.1"/>
    </source>
</evidence>
<organism evidence="6">
    <name type="scientific">Selaginella moellendorffii</name>
    <name type="common">Spikemoss</name>
    <dbReference type="NCBI Taxonomy" id="88036"/>
    <lineage>
        <taxon>Eukaryota</taxon>
        <taxon>Viridiplantae</taxon>
        <taxon>Streptophyta</taxon>
        <taxon>Embryophyta</taxon>
        <taxon>Tracheophyta</taxon>
        <taxon>Lycopodiopsida</taxon>
        <taxon>Selaginellales</taxon>
        <taxon>Selaginellaceae</taxon>
        <taxon>Selaginella</taxon>
    </lineage>
</organism>
<reference evidence="5 6" key="1">
    <citation type="journal article" date="2011" name="Science">
        <title>The Selaginella genome identifies genetic changes associated with the evolution of vascular plants.</title>
        <authorList>
            <person name="Banks J.A."/>
            <person name="Nishiyama T."/>
            <person name="Hasebe M."/>
            <person name="Bowman J.L."/>
            <person name="Gribskov M."/>
            <person name="dePamphilis C."/>
            <person name="Albert V.A."/>
            <person name="Aono N."/>
            <person name="Aoyama T."/>
            <person name="Ambrose B.A."/>
            <person name="Ashton N.W."/>
            <person name="Axtell M.J."/>
            <person name="Barker E."/>
            <person name="Barker M.S."/>
            <person name="Bennetzen J.L."/>
            <person name="Bonawitz N.D."/>
            <person name="Chapple C."/>
            <person name="Cheng C."/>
            <person name="Correa L.G."/>
            <person name="Dacre M."/>
            <person name="DeBarry J."/>
            <person name="Dreyer I."/>
            <person name="Elias M."/>
            <person name="Engstrom E.M."/>
            <person name="Estelle M."/>
            <person name="Feng L."/>
            <person name="Finet C."/>
            <person name="Floyd S.K."/>
            <person name="Frommer W.B."/>
            <person name="Fujita T."/>
            <person name="Gramzow L."/>
            <person name="Gutensohn M."/>
            <person name="Harholt J."/>
            <person name="Hattori M."/>
            <person name="Heyl A."/>
            <person name="Hirai T."/>
            <person name="Hiwatashi Y."/>
            <person name="Ishikawa M."/>
            <person name="Iwata M."/>
            <person name="Karol K.G."/>
            <person name="Koehler B."/>
            <person name="Kolukisaoglu U."/>
            <person name="Kubo M."/>
            <person name="Kurata T."/>
            <person name="Lalonde S."/>
            <person name="Li K."/>
            <person name="Li Y."/>
            <person name="Litt A."/>
            <person name="Lyons E."/>
            <person name="Manning G."/>
            <person name="Maruyama T."/>
            <person name="Michael T.P."/>
            <person name="Mikami K."/>
            <person name="Miyazaki S."/>
            <person name="Morinaga S."/>
            <person name="Murata T."/>
            <person name="Mueller-Roeber B."/>
            <person name="Nelson D.R."/>
            <person name="Obara M."/>
            <person name="Oguri Y."/>
            <person name="Olmstead R.G."/>
            <person name="Onodera N."/>
            <person name="Petersen B.L."/>
            <person name="Pils B."/>
            <person name="Prigge M."/>
            <person name="Rensing S.A."/>
            <person name="Riano-Pachon D.M."/>
            <person name="Roberts A.W."/>
            <person name="Sato Y."/>
            <person name="Scheller H.V."/>
            <person name="Schulz B."/>
            <person name="Schulz C."/>
            <person name="Shakirov E.V."/>
            <person name="Shibagaki N."/>
            <person name="Shinohara N."/>
            <person name="Shippen D.E."/>
            <person name="Soerensen I."/>
            <person name="Sotooka R."/>
            <person name="Sugimoto N."/>
            <person name="Sugita M."/>
            <person name="Sumikawa N."/>
            <person name="Tanurdzic M."/>
            <person name="Theissen G."/>
            <person name="Ulvskov P."/>
            <person name="Wakazuki S."/>
            <person name="Weng J.K."/>
            <person name="Willats W.W."/>
            <person name="Wipf D."/>
            <person name="Wolf P.G."/>
            <person name="Yang L."/>
            <person name="Zimmer A.D."/>
            <person name="Zhu Q."/>
            <person name="Mitros T."/>
            <person name="Hellsten U."/>
            <person name="Loque D."/>
            <person name="Otillar R."/>
            <person name="Salamov A."/>
            <person name="Schmutz J."/>
            <person name="Shapiro H."/>
            <person name="Lindquist E."/>
            <person name="Lucas S."/>
            <person name="Rokhsar D."/>
            <person name="Grigoriev I.V."/>
        </authorList>
    </citation>
    <scope>NUCLEOTIDE SEQUENCE [LARGE SCALE GENOMIC DNA]</scope>
</reference>
<dbReference type="PANTHER" id="PTHR23048">
    <property type="entry name" value="MYOSIN LIGHT CHAIN 1, 3"/>
    <property type="match status" value="1"/>
</dbReference>
<dbReference type="eggNOG" id="KOG0027">
    <property type="taxonomic scope" value="Eukaryota"/>
</dbReference>
<protein>
    <recommendedName>
        <fullName evidence="4">EF-hand domain-containing protein</fullName>
    </recommendedName>
</protein>
<dbReference type="InterPro" id="IPR011992">
    <property type="entry name" value="EF-hand-dom_pair"/>
</dbReference>
<dbReference type="Pfam" id="PF13499">
    <property type="entry name" value="EF-hand_7"/>
    <property type="match status" value="1"/>
</dbReference>
<keyword evidence="6" id="KW-1185">Reference proteome</keyword>
<dbReference type="EMBL" id="GL377585">
    <property type="protein sequence ID" value="EFJ26103.1"/>
    <property type="molecule type" value="Genomic_DNA"/>
</dbReference>
<dbReference type="InterPro" id="IPR018247">
    <property type="entry name" value="EF_Hand_1_Ca_BS"/>
</dbReference>
<dbReference type="HOGENOM" id="CLU_061288_2_0_1"/>
<proteinExistence type="predicted"/>
<gene>
    <name evidence="5" type="ORF">SELMODRAFT_270984</name>
</gene>
<dbReference type="GO" id="GO:0005737">
    <property type="term" value="C:cytoplasm"/>
    <property type="evidence" value="ECO:0000318"/>
    <property type="project" value="GO_Central"/>
</dbReference>
<sequence>MAAVATTSAPAPVPAPAAQPAPAPEPERPIEELFTEDQLVTYKEVFSVFDKDEDGFVAAKEIGPMLRAVVQNPTQAEIRGMVLEMDPLQIGNKLYDFPTFLRYVSRRMKEYDTEEELREAFRVFDKEQNGQVSAAELREVVTTLGEVFTPDEVNLLMKDAKVNAEGMINYEGLIKMMMKK</sequence>
<dbReference type="SUPFAM" id="SSF47473">
    <property type="entry name" value="EF-hand"/>
    <property type="match status" value="1"/>
</dbReference>